<keyword evidence="2" id="KW-1185">Reference proteome</keyword>
<evidence type="ECO:0000313" key="1">
    <source>
        <dbReference type="EMBL" id="KAH0748225.1"/>
    </source>
</evidence>
<proteinExistence type="predicted"/>
<reference evidence="1 2" key="1">
    <citation type="journal article" date="2021" name="bioRxiv">
        <title>Chromosome-scale and haplotype-resolved genome assembly of a tetraploid potato cultivar.</title>
        <authorList>
            <person name="Sun H."/>
            <person name="Jiao W.-B."/>
            <person name="Krause K."/>
            <person name="Campoy J.A."/>
            <person name="Goel M."/>
            <person name="Folz-Donahue K."/>
            <person name="Kukat C."/>
            <person name="Huettel B."/>
            <person name="Schneeberger K."/>
        </authorList>
    </citation>
    <scope>NUCLEOTIDE SEQUENCE [LARGE SCALE GENOMIC DNA]</scope>
    <source>
        <strain evidence="1">SolTubOtavaFocal</strain>
        <tissue evidence="1">Leaves</tissue>
    </source>
</reference>
<gene>
    <name evidence="1" type="ORF">KY290_027457</name>
</gene>
<accession>A0ABQ7UIC2</accession>
<comment type="caution">
    <text evidence="1">The sequence shown here is derived from an EMBL/GenBank/DDBJ whole genome shotgun (WGS) entry which is preliminary data.</text>
</comment>
<evidence type="ECO:0000313" key="2">
    <source>
        <dbReference type="Proteomes" id="UP000826656"/>
    </source>
</evidence>
<organism evidence="1 2">
    <name type="scientific">Solanum tuberosum</name>
    <name type="common">Potato</name>
    <dbReference type="NCBI Taxonomy" id="4113"/>
    <lineage>
        <taxon>Eukaryota</taxon>
        <taxon>Viridiplantae</taxon>
        <taxon>Streptophyta</taxon>
        <taxon>Embryophyta</taxon>
        <taxon>Tracheophyta</taxon>
        <taxon>Spermatophyta</taxon>
        <taxon>Magnoliopsida</taxon>
        <taxon>eudicotyledons</taxon>
        <taxon>Gunneridae</taxon>
        <taxon>Pentapetalae</taxon>
        <taxon>asterids</taxon>
        <taxon>lamiids</taxon>
        <taxon>Solanales</taxon>
        <taxon>Solanaceae</taxon>
        <taxon>Solanoideae</taxon>
        <taxon>Solaneae</taxon>
        <taxon>Solanum</taxon>
    </lineage>
</organism>
<dbReference type="EMBL" id="JAIVGD010000019">
    <property type="protein sequence ID" value="KAH0748225.1"/>
    <property type="molecule type" value="Genomic_DNA"/>
</dbReference>
<sequence>MEASKIRHLPNEEELVQTLIRSLDGIYYKTLYFAGIQSFDSLIQIVKELEYGIQSGRIVDEQIHFQVLKNPSGERSKNLSTALPLKPNNQNTRQVHAIFDSSGMRFKPYSPQVPATLLDLLEVRKLSHESFEKYIIRWRMEASRIRHLPNEEELVQTLIRSLDGIYYKTLYFAGIQSFDSLIRIGKELEYGIQSGRIVEEQIHFQVLKNPSGESSKNLSTILPLKPNNQNTRQVHAIFDSSGMRFKPYSPQVHATLLDLLEVRKLSHESFEEYIIRCRMEASKIRHLPNEEELVQTLIRSLDGIHYKTLYFAGIQSFDSLIRIGKELEYGIQSGRIVDEQIHFQVLKNPSGERSKNLSTALPLKPNNQNTRQVHAIFDSSGTFWTISPHPIPTHTLSQGLSPTRLNFDALQYEGIRDKIEKSKLHAMQQKMHDLEKKVNGGLNSKPAHDLRYKKLCLHPGVELPSGF</sequence>
<name>A0ABQ7UIC2_SOLTU</name>
<dbReference type="Proteomes" id="UP000826656">
    <property type="component" value="Unassembled WGS sequence"/>
</dbReference>
<protein>
    <submittedName>
        <fullName evidence="1">Uncharacterized protein</fullName>
    </submittedName>
</protein>
<dbReference type="PANTHER" id="PTHR32108">
    <property type="entry name" value="DNA-DIRECTED RNA POLYMERASE SUBUNIT ALPHA"/>
    <property type="match status" value="1"/>
</dbReference>